<evidence type="ECO:0000313" key="2">
    <source>
        <dbReference type="Proteomes" id="UP001305647"/>
    </source>
</evidence>
<dbReference type="Proteomes" id="UP001305647">
    <property type="component" value="Unassembled WGS sequence"/>
</dbReference>
<dbReference type="EMBL" id="MU863702">
    <property type="protein sequence ID" value="KAK4096666.1"/>
    <property type="molecule type" value="Genomic_DNA"/>
</dbReference>
<reference evidence="1" key="1">
    <citation type="journal article" date="2023" name="Mol. Phylogenet. Evol.">
        <title>Genome-scale phylogeny and comparative genomics of the fungal order Sordariales.</title>
        <authorList>
            <person name="Hensen N."/>
            <person name="Bonometti L."/>
            <person name="Westerberg I."/>
            <person name="Brannstrom I.O."/>
            <person name="Guillou S."/>
            <person name="Cros-Aarteil S."/>
            <person name="Calhoun S."/>
            <person name="Haridas S."/>
            <person name="Kuo A."/>
            <person name="Mondo S."/>
            <person name="Pangilinan J."/>
            <person name="Riley R."/>
            <person name="LaButti K."/>
            <person name="Andreopoulos B."/>
            <person name="Lipzen A."/>
            <person name="Chen C."/>
            <person name="Yan M."/>
            <person name="Daum C."/>
            <person name="Ng V."/>
            <person name="Clum A."/>
            <person name="Steindorff A."/>
            <person name="Ohm R.A."/>
            <person name="Martin F."/>
            <person name="Silar P."/>
            <person name="Natvig D.O."/>
            <person name="Lalanne C."/>
            <person name="Gautier V."/>
            <person name="Ament-Velasquez S.L."/>
            <person name="Kruys A."/>
            <person name="Hutchinson M.I."/>
            <person name="Powell A.J."/>
            <person name="Barry K."/>
            <person name="Miller A.N."/>
            <person name="Grigoriev I.V."/>
            <person name="Debuchy R."/>
            <person name="Gladieux P."/>
            <person name="Hiltunen Thoren M."/>
            <person name="Johannesson H."/>
        </authorList>
    </citation>
    <scope>NUCLEOTIDE SEQUENCE</scope>
    <source>
        <strain evidence="1">CBS 757.83</strain>
    </source>
</reference>
<protein>
    <submittedName>
        <fullName evidence="1">Uncharacterized protein</fullName>
    </submittedName>
</protein>
<gene>
    <name evidence="1" type="ORF">N658DRAFT_501310</name>
</gene>
<sequence>MVMGRDSSRYMRRVGCLQSQSLGSCRYSNAPKGWGHVANIMIFMPEDGVRTRGNTVLGLWLSR</sequence>
<proteinExistence type="predicted"/>
<reference evidence="1" key="2">
    <citation type="submission" date="2023-05" db="EMBL/GenBank/DDBJ databases">
        <authorList>
            <consortium name="Lawrence Berkeley National Laboratory"/>
            <person name="Steindorff A."/>
            <person name="Hensen N."/>
            <person name="Bonometti L."/>
            <person name="Westerberg I."/>
            <person name="Brannstrom I.O."/>
            <person name="Guillou S."/>
            <person name="Cros-Aarteil S."/>
            <person name="Calhoun S."/>
            <person name="Haridas S."/>
            <person name="Kuo A."/>
            <person name="Mondo S."/>
            <person name="Pangilinan J."/>
            <person name="Riley R."/>
            <person name="Labutti K."/>
            <person name="Andreopoulos B."/>
            <person name="Lipzen A."/>
            <person name="Chen C."/>
            <person name="Yanf M."/>
            <person name="Daum C."/>
            <person name="Ng V."/>
            <person name="Clum A."/>
            <person name="Ohm R."/>
            <person name="Martin F."/>
            <person name="Silar P."/>
            <person name="Natvig D."/>
            <person name="Lalanne C."/>
            <person name="Gautier V."/>
            <person name="Ament-Velasquez S.L."/>
            <person name="Kruys A."/>
            <person name="Hutchinson M.I."/>
            <person name="Powell A.J."/>
            <person name="Barry K."/>
            <person name="Miller A.N."/>
            <person name="Grigoriev I.V."/>
            <person name="Debuchy R."/>
            <person name="Gladieux P."/>
            <person name="Thoren M.H."/>
            <person name="Johannesson H."/>
        </authorList>
    </citation>
    <scope>NUCLEOTIDE SEQUENCE</scope>
    <source>
        <strain evidence="1">CBS 757.83</strain>
    </source>
</reference>
<keyword evidence="2" id="KW-1185">Reference proteome</keyword>
<comment type="caution">
    <text evidence="1">The sequence shown here is derived from an EMBL/GenBank/DDBJ whole genome shotgun (WGS) entry which is preliminary data.</text>
</comment>
<dbReference type="PROSITE" id="PS51257">
    <property type="entry name" value="PROKAR_LIPOPROTEIN"/>
    <property type="match status" value="1"/>
</dbReference>
<accession>A0AAN6PTC6</accession>
<dbReference type="AlphaFoldDB" id="A0AAN6PTC6"/>
<organism evidence="1 2">
    <name type="scientific">Parathielavia hyrcaniae</name>
    <dbReference type="NCBI Taxonomy" id="113614"/>
    <lineage>
        <taxon>Eukaryota</taxon>
        <taxon>Fungi</taxon>
        <taxon>Dikarya</taxon>
        <taxon>Ascomycota</taxon>
        <taxon>Pezizomycotina</taxon>
        <taxon>Sordariomycetes</taxon>
        <taxon>Sordariomycetidae</taxon>
        <taxon>Sordariales</taxon>
        <taxon>Chaetomiaceae</taxon>
        <taxon>Parathielavia</taxon>
    </lineage>
</organism>
<name>A0AAN6PTC6_9PEZI</name>
<evidence type="ECO:0000313" key="1">
    <source>
        <dbReference type="EMBL" id="KAK4096666.1"/>
    </source>
</evidence>